<dbReference type="SUPFAM" id="SSF53448">
    <property type="entry name" value="Nucleotide-diphospho-sugar transferases"/>
    <property type="match status" value="1"/>
</dbReference>
<name>A0A191ZIM9_9GAMM</name>
<dbReference type="STRING" id="1860122.A9404_10270"/>
<dbReference type="RefSeq" id="WP_066101112.1">
    <property type="nucleotide sequence ID" value="NZ_CP016027.1"/>
</dbReference>
<dbReference type="Proteomes" id="UP000078596">
    <property type="component" value="Chromosome"/>
</dbReference>
<dbReference type="InterPro" id="IPR029044">
    <property type="entry name" value="Nucleotide-diphossugar_trans"/>
</dbReference>
<dbReference type="GO" id="GO:0016758">
    <property type="term" value="F:hexosyltransferase activity"/>
    <property type="evidence" value="ECO:0007669"/>
    <property type="project" value="UniProtKB-ARBA"/>
</dbReference>
<evidence type="ECO:0000313" key="3">
    <source>
        <dbReference type="Proteomes" id="UP000078596"/>
    </source>
</evidence>
<dbReference type="Gene3D" id="3.90.550.10">
    <property type="entry name" value="Spore Coat Polysaccharide Biosynthesis Protein SpsA, Chain A"/>
    <property type="match status" value="1"/>
</dbReference>
<feature type="domain" description="Glycosyltransferase 2-like" evidence="1">
    <location>
        <begin position="16"/>
        <end position="182"/>
    </location>
</feature>
<proteinExistence type="predicted"/>
<dbReference type="AlphaFoldDB" id="A0A191ZIM9"/>
<organism evidence="2 3">
    <name type="scientific">Halothiobacillus diazotrophicus</name>
    <dbReference type="NCBI Taxonomy" id="1860122"/>
    <lineage>
        <taxon>Bacteria</taxon>
        <taxon>Pseudomonadati</taxon>
        <taxon>Pseudomonadota</taxon>
        <taxon>Gammaproteobacteria</taxon>
        <taxon>Chromatiales</taxon>
        <taxon>Halothiobacillaceae</taxon>
        <taxon>Halothiobacillus</taxon>
    </lineage>
</organism>
<dbReference type="KEGG" id="haz:A9404_10270"/>
<accession>A0A191ZIM9</accession>
<evidence type="ECO:0000313" key="2">
    <source>
        <dbReference type="EMBL" id="ANJ67707.1"/>
    </source>
</evidence>
<sequence length="292" mass="32991">MSIEHQENEAFRPLVSIGLPVYNEARFIEETIRSLLDQDYPNMEILISDNGSSDDTAVICKKFSQTYDFVKFHRFEVNQGSTTNFQYVLGQAEGKYFMWASGHDLWASNLISSYVEVLERMPSANIAFGTTTWIDQLGDTMQKESGWSDTRGMGPVARFFTILWGNMHPLLGLIRRSALNDIGKIGNFIGSDLALLADLSLKGYFLHVPEAKWKRREFRHEQTHDEKVARYRGATFIIKGGLLSSMFPMLQLPVSLGKSLMRSELPLGVKWLALSGLILSLPVRYVAGRKGL</sequence>
<dbReference type="InterPro" id="IPR001173">
    <property type="entry name" value="Glyco_trans_2-like"/>
</dbReference>
<dbReference type="PANTHER" id="PTHR22916">
    <property type="entry name" value="GLYCOSYLTRANSFERASE"/>
    <property type="match status" value="1"/>
</dbReference>
<dbReference type="OrthoDB" id="5782309at2"/>
<dbReference type="EMBL" id="CP016027">
    <property type="protein sequence ID" value="ANJ67707.1"/>
    <property type="molecule type" value="Genomic_DNA"/>
</dbReference>
<dbReference type="PANTHER" id="PTHR22916:SF56">
    <property type="entry name" value="GLYCOSYL TRANSFERASE"/>
    <property type="match status" value="1"/>
</dbReference>
<dbReference type="Pfam" id="PF00535">
    <property type="entry name" value="Glycos_transf_2"/>
    <property type="match status" value="1"/>
</dbReference>
<dbReference type="CDD" id="cd00761">
    <property type="entry name" value="Glyco_tranf_GTA_type"/>
    <property type="match status" value="1"/>
</dbReference>
<gene>
    <name evidence="2" type="ORF">A9404_10270</name>
</gene>
<evidence type="ECO:0000259" key="1">
    <source>
        <dbReference type="Pfam" id="PF00535"/>
    </source>
</evidence>
<reference evidence="2 3" key="1">
    <citation type="submission" date="2016-06" db="EMBL/GenBank/DDBJ databases">
        <title>Insight into the functional genes involving in sulfur oxidation in Pearl River water.</title>
        <authorList>
            <person name="Luo J."/>
            <person name="Tan X."/>
            <person name="Lin W."/>
        </authorList>
    </citation>
    <scope>NUCLEOTIDE SEQUENCE [LARGE SCALE GENOMIC DNA]</scope>
    <source>
        <strain evidence="2 3">LS2</strain>
    </source>
</reference>
<protein>
    <recommendedName>
        <fullName evidence="1">Glycosyltransferase 2-like domain-containing protein</fullName>
    </recommendedName>
</protein>
<keyword evidence="3" id="KW-1185">Reference proteome</keyword>